<proteinExistence type="predicted"/>
<sequence>MCLCIGNVNCTWIFTFYAGTCIYTIAWNPGRGIWGTSTQLYCMHICCLTCLCGMNEYLMQLHCEVYIIN</sequence>
<comment type="caution">
    <text evidence="1">The sequence shown here is derived from an EMBL/GenBank/DDBJ whole genome shotgun (WGS) entry which is preliminary data.</text>
</comment>
<reference evidence="1 2" key="1">
    <citation type="journal article" date="2018" name="Nat. Genet.">
        <title>The Rosa genome provides new insights in the design of modern roses.</title>
        <authorList>
            <person name="Bendahmane M."/>
        </authorList>
    </citation>
    <scope>NUCLEOTIDE SEQUENCE [LARGE SCALE GENOMIC DNA]</scope>
    <source>
        <strain evidence="2">cv. Old Blush</strain>
    </source>
</reference>
<name>A0A2P6RDT7_ROSCH</name>
<dbReference type="AlphaFoldDB" id="A0A2P6RDT7"/>
<dbReference type="Gramene" id="PRQ44586">
    <property type="protein sequence ID" value="PRQ44586"/>
    <property type="gene ID" value="RchiOBHm_Chr3g0480861"/>
</dbReference>
<gene>
    <name evidence="1" type="ORF">RchiOBHm_Chr3g0480861</name>
</gene>
<evidence type="ECO:0000313" key="1">
    <source>
        <dbReference type="EMBL" id="PRQ44586.1"/>
    </source>
</evidence>
<dbReference type="EMBL" id="PDCK01000041">
    <property type="protein sequence ID" value="PRQ44586.1"/>
    <property type="molecule type" value="Genomic_DNA"/>
</dbReference>
<dbReference type="Proteomes" id="UP000238479">
    <property type="component" value="Chromosome 3"/>
</dbReference>
<accession>A0A2P6RDT7</accession>
<protein>
    <submittedName>
        <fullName evidence="1">Uncharacterized protein</fullName>
    </submittedName>
</protein>
<keyword evidence="2" id="KW-1185">Reference proteome</keyword>
<organism evidence="1 2">
    <name type="scientific">Rosa chinensis</name>
    <name type="common">China rose</name>
    <dbReference type="NCBI Taxonomy" id="74649"/>
    <lineage>
        <taxon>Eukaryota</taxon>
        <taxon>Viridiplantae</taxon>
        <taxon>Streptophyta</taxon>
        <taxon>Embryophyta</taxon>
        <taxon>Tracheophyta</taxon>
        <taxon>Spermatophyta</taxon>
        <taxon>Magnoliopsida</taxon>
        <taxon>eudicotyledons</taxon>
        <taxon>Gunneridae</taxon>
        <taxon>Pentapetalae</taxon>
        <taxon>rosids</taxon>
        <taxon>fabids</taxon>
        <taxon>Rosales</taxon>
        <taxon>Rosaceae</taxon>
        <taxon>Rosoideae</taxon>
        <taxon>Rosoideae incertae sedis</taxon>
        <taxon>Rosa</taxon>
    </lineage>
</organism>
<evidence type="ECO:0000313" key="2">
    <source>
        <dbReference type="Proteomes" id="UP000238479"/>
    </source>
</evidence>